<organism evidence="6 7">
    <name type="scientific">Alicyclobacillus ferrooxydans</name>
    <dbReference type="NCBI Taxonomy" id="471514"/>
    <lineage>
        <taxon>Bacteria</taxon>
        <taxon>Bacillati</taxon>
        <taxon>Bacillota</taxon>
        <taxon>Bacilli</taxon>
        <taxon>Bacillales</taxon>
        <taxon>Alicyclobacillaceae</taxon>
        <taxon>Alicyclobacillus</taxon>
    </lineage>
</organism>
<keyword evidence="2" id="KW-0285">Flavoprotein</keyword>
<evidence type="ECO:0000313" key="6">
    <source>
        <dbReference type="EMBL" id="KPV43115.1"/>
    </source>
</evidence>
<dbReference type="GO" id="GO:0050660">
    <property type="term" value="F:flavin adenine dinucleotide binding"/>
    <property type="evidence" value="ECO:0007669"/>
    <property type="project" value="InterPro"/>
</dbReference>
<dbReference type="STRING" id="471514.AN477_14395"/>
<dbReference type="PANTHER" id="PTHR10961:SF7">
    <property type="entry name" value="FAD DEPENDENT OXIDOREDUCTASE DOMAIN-CONTAINING PROTEIN"/>
    <property type="match status" value="1"/>
</dbReference>
<evidence type="ECO:0000256" key="3">
    <source>
        <dbReference type="ARBA" id="ARBA00022827"/>
    </source>
</evidence>
<comment type="caution">
    <text evidence="6">The sequence shown here is derived from an EMBL/GenBank/DDBJ whole genome shotgun (WGS) entry which is preliminary data.</text>
</comment>
<keyword evidence="7" id="KW-1185">Reference proteome</keyword>
<sequence length="375" mass="41626">MDAEVAVIGTGTMGSMTLWQLAERGVDAIGFEQFGIGHDRSAAGGETRIFRTSYLEGAEYVPLLQAAKREWRHLEEQTGRNLLNLNGGLMIGDPDAPHMENVLRSIEWFRLEHEVLSHEQAQVRYPQHRLLPNEIMILDKQAGFIRPEYSVVTAAQRAVELGARVYRNTRVTAIEDTGSGVRIHTSNGSYLVEQVIVTAGPWVTWLVPETLQHITVERLITTWFPAKTPGLFSPERFPIFIRVTNGYDFSGMPSMDSCMVKIAINTGYDKVADPDNLSCTVAPAQLVPIQEAVSQFLPDVYSEPVRVSNHMDAYTTDHHAIVGRLAQMKNVIVLAGFSGHGFKLSPLFGKIAAEIAIDGKTNHPITHLSPNRFLL</sequence>
<dbReference type="InterPro" id="IPR006076">
    <property type="entry name" value="FAD-dep_OxRdtase"/>
</dbReference>
<dbReference type="SUPFAM" id="SSF54373">
    <property type="entry name" value="FAD-linked reductases, C-terminal domain"/>
    <property type="match status" value="1"/>
</dbReference>
<reference evidence="6 7" key="1">
    <citation type="submission" date="2015-09" db="EMBL/GenBank/DDBJ databases">
        <title>Draft genome sequence of Alicyclobacillus ferrooxydans DSM 22381.</title>
        <authorList>
            <person name="Hemp J."/>
        </authorList>
    </citation>
    <scope>NUCLEOTIDE SEQUENCE [LARGE SCALE GENOMIC DNA]</scope>
    <source>
        <strain evidence="6 7">TC-34</strain>
    </source>
</reference>
<evidence type="ECO:0000259" key="5">
    <source>
        <dbReference type="Pfam" id="PF01266"/>
    </source>
</evidence>
<dbReference type="Gene3D" id="3.50.50.60">
    <property type="entry name" value="FAD/NAD(P)-binding domain"/>
    <property type="match status" value="1"/>
</dbReference>
<dbReference type="InterPro" id="IPR036188">
    <property type="entry name" value="FAD/NAD-bd_sf"/>
</dbReference>
<name>A0A0P9CCB1_9BACL</name>
<evidence type="ECO:0000256" key="4">
    <source>
        <dbReference type="ARBA" id="ARBA00023002"/>
    </source>
</evidence>
<dbReference type="Pfam" id="PF01266">
    <property type="entry name" value="DAO"/>
    <property type="match status" value="1"/>
</dbReference>
<dbReference type="InterPro" id="IPR045170">
    <property type="entry name" value="MTOX"/>
</dbReference>
<dbReference type="NCBIfam" id="NF008425">
    <property type="entry name" value="PRK11259.1"/>
    <property type="match status" value="1"/>
</dbReference>
<evidence type="ECO:0000313" key="7">
    <source>
        <dbReference type="Proteomes" id="UP000050482"/>
    </source>
</evidence>
<gene>
    <name evidence="6" type="ORF">AN477_14395</name>
</gene>
<keyword evidence="3" id="KW-0274">FAD</keyword>
<dbReference type="Gene3D" id="3.30.9.10">
    <property type="entry name" value="D-Amino Acid Oxidase, subunit A, domain 2"/>
    <property type="match status" value="1"/>
</dbReference>
<dbReference type="Proteomes" id="UP000050482">
    <property type="component" value="Unassembled WGS sequence"/>
</dbReference>
<protein>
    <submittedName>
        <fullName evidence="6">Sarcosine oxidase</fullName>
    </submittedName>
</protein>
<dbReference type="PATRIC" id="fig|471514.4.peg.2258"/>
<dbReference type="SUPFAM" id="SSF51905">
    <property type="entry name" value="FAD/NAD(P)-binding domain"/>
    <property type="match status" value="1"/>
</dbReference>
<keyword evidence="4" id="KW-0560">Oxidoreductase</keyword>
<dbReference type="EMBL" id="LJCO01000058">
    <property type="protein sequence ID" value="KPV43115.1"/>
    <property type="molecule type" value="Genomic_DNA"/>
</dbReference>
<dbReference type="OrthoDB" id="9794226at2"/>
<dbReference type="GO" id="GO:0008115">
    <property type="term" value="F:sarcosine oxidase activity"/>
    <property type="evidence" value="ECO:0007669"/>
    <property type="project" value="TreeGrafter"/>
</dbReference>
<evidence type="ECO:0000256" key="1">
    <source>
        <dbReference type="ARBA" id="ARBA00001974"/>
    </source>
</evidence>
<evidence type="ECO:0000256" key="2">
    <source>
        <dbReference type="ARBA" id="ARBA00022630"/>
    </source>
</evidence>
<dbReference type="AlphaFoldDB" id="A0A0P9CCB1"/>
<feature type="domain" description="FAD dependent oxidoreductase" evidence="5">
    <location>
        <begin position="5"/>
        <end position="354"/>
    </location>
</feature>
<comment type="cofactor">
    <cofactor evidence="1">
        <name>FAD</name>
        <dbReference type="ChEBI" id="CHEBI:57692"/>
    </cofactor>
</comment>
<accession>A0A0P9CCB1</accession>
<proteinExistence type="predicted"/>
<dbReference type="PANTHER" id="PTHR10961">
    <property type="entry name" value="PEROXISOMAL SARCOSINE OXIDASE"/>
    <property type="match status" value="1"/>
</dbReference>
<dbReference type="RefSeq" id="WP_054969859.1">
    <property type="nucleotide sequence ID" value="NZ_LJCO01000058.1"/>
</dbReference>